<evidence type="ECO:0000256" key="5">
    <source>
        <dbReference type="ARBA" id="ARBA00023136"/>
    </source>
</evidence>
<protein>
    <submittedName>
        <fullName evidence="8">Phosphoglycerol transferase I</fullName>
        <ecNumber evidence="8">2.7.8.20</ecNumber>
    </submittedName>
</protein>
<dbReference type="InterPro" id="IPR000917">
    <property type="entry name" value="Sulfatase_N"/>
</dbReference>
<evidence type="ECO:0000256" key="6">
    <source>
        <dbReference type="SAM" id="Phobius"/>
    </source>
</evidence>
<evidence type="ECO:0000313" key="8">
    <source>
        <dbReference type="EMBL" id="MDH5833066.1"/>
    </source>
</evidence>
<dbReference type="PANTHER" id="PTHR47371">
    <property type="entry name" value="LIPOTEICHOIC ACID SYNTHASE"/>
    <property type="match status" value="1"/>
</dbReference>
<evidence type="ECO:0000313" key="9">
    <source>
        <dbReference type="Proteomes" id="UP001156873"/>
    </source>
</evidence>
<evidence type="ECO:0000256" key="1">
    <source>
        <dbReference type="ARBA" id="ARBA00004651"/>
    </source>
</evidence>
<dbReference type="SUPFAM" id="SSF53649">
    <property type="entry name" value="Alkaline phosphatase-like"/>
    <property type="match status" value="1"/>
</dbReference>
<comment type="caution">
    <text evidence="8">The sequence shown here is derived from an EMBL/GenBank/DDBJ whole genome shotgun (WGS) entry which is preliminary data.</text>
</comment>
<organism evidence="8 9">
    <name type="scientific">Luteimonas kalidii</name>
    <dbReference type="NCBI Taxonomy" id="3042025"/>
    <lineage>
        <taxon>Bacteria</taxon>
        <taxon>Pseudomonadati</taxon>
        <taxon>Pseudomonadota</taxon>
        <taxon>Gammaproteobacteria</taxon>
        <taxon>Lysobacterales</taxon>
        <taxon>Lysobacteraceae</taxon>
        <taxon>Luteimonas</taxon>
    </lineage>
</organism>
<evidence type="ECO:0000256" key="2">
    <source>
        <dbReference type="ARBA" id="ARBA00022475"/>
    </source>
</evidence>
<dbReference type="RefSeq" id="WP_280577250.1">
    <property type="nucleotide sequence ID" value="NZ_JARXRO010000011.1"/>
</dbReference>
<keyword evidence="5 6" id="KW-0472">Membrane</keyword>
<keyword evidence="9" id="KW-1185">Reference proteome</keyword>
<keyword evidence="8" id="KW-0808">Transferase</keyword>
<keyword evidence="3 6" id="KW-0812">Transmembrane</keyword>
<evidence type="ECO:0000256" key="3">
    <source>
        <dbReference type="ARBA" id="ARBA00022692"/>
    </source>
</evidence>
<dbReference type="EMBL" id="JARXRO010000011">
    <property type="protein sequence ID" value="MDH5833066.1"/>
    <property type="molecule type" value="Genomic_DNA"/>
</dbReference>
<dbReference type="Pfam" id="PF00884">
    <property type="entry name" value="Sulfatase"/>
    <property type="match status" value="1"/>
</dbReference>
<keyword evidence="2" id="KW-1003">Cell membrane</keyword>
<dbReference type="NCBIfam" id="NF009027">
    <property type="entry name" value="PRK12363.1"/>
    <property type="match status" value="1"/>
</dbReference>
<dbReference type="CDD" id="cd16015">
    <property type="entry name" value="LTA_synthase"/>
    <property type="match status" value="1"/>
</dbReference>
<dbReference type="PANTHER" id="PTHR47371:SF3">
    <property type="entry name" value="PHOSPHOGLYCEROL TRANSFERASE I"/>
    <property type="match status" value="1"/>
</dbReference>
<name>A0ABT6JQV2_9GAMM</name>
<evidence type="ECO:0000259" key="7">
    <source>
        <dbReference type="Pfam" id="PF00884"/>
    </source>
</evidence>
<reference evidence="8 9" key="1">
    <citation type="submission" date="2023-04" db="EMBL/GenBank/DDBJ databases">
        <title>Luteimonas sp. M1R5S59.</title>
        <authorList>
            <person name="Sun J.-Q."/>
        </authorList>
    </citation>
    <scope>NUCLEOTIDE SEQUENCE [LARGE SCALE GENOMIC DNA]</scope>
    <source>
        <strain evidence="8 9">M1R5S59</strain>
    </source>
</reference>
<sequence>MPIFLLSLLLLLGYLMVAAERLVWTKAALVSGLLVCLSGWWLVDRLSGNGIDAATLYHLQAGLQGAGVAEFAADLWMFAGLLVLSLSPLLLAGPLRGRLRHLRGRHPAGAVTAGFAVVFVAAVVASPLYADARRLQRQLAPVDAGPVAAEYVVPAGPIARPKNIVWIYGESLERTYLDPAVFPDLMPNLSRLVRQGLDFRGIASPEGTGWTIAGIVGSMCGVPLTTARGDENSLGRMRAFLPGAHCLPDYLKTQGYRNVFLGGADAAFAAKGNFLQHHGFDEVRDQAHYRSAGVAREHFSSWGVHDDVLLDDAFETFMSLSASGAPFMLSALTMDTHHPAGHLPVACRDVRYRSAHGEIGLLNALKCSDRLVSRLVERIRTSPYAADTLIVLASDHLAMPNHLSHVLKDMTRENLLVFLAPGVKPRQMNVPGSVLDSGATLLSLLDPSQGAVGFGRSLLAPAHDGATRAALAGPEGDFAPYLAYARSLWTGGDVRTLRVEDGQLRIGLQHVKPPVMIEYDAEWGLGAITMEDAPRQFGIDDPANVRAYVDRCTAFDGGALRGEWCALLVDAGNNMKLFAGDDLERGVRVDASLDAAVGPRPRPRRAVWLGAESAVVAGEYQLRLHPRQWPSHAFWLEAIASDGRVVACEWIDPEGRDPDRPIRLRVGVDERIEDLEIRAWLDWAEFMEVDSMAMVRTGAGSRT</sequence>
<dbReference type="InterPro" id="IPR050448">
    <property type="entry name" value="OpgB/LTA_synthase_biosynth"/>
</dbReference>
<dbReference type="EC" id="2.7.8.20" evidence="8"/>
<evidence type="ECO:0000256" key="4">
    <source>
        <dbReference type="ARBA" id="ARBA00022989"/>
    </source>
</evidence>
<dbReference type="Gene3D" id="3.40.720.10">
    <property type="entry name" value="Alkaline Phosphatase, subunit A"/>
    <property type="match status" value="1"/>
</dbReference>
<feature type="transmembrane region" description="Helical" evidence="6">
    <location>
        <begin position="107"/>
        <end position="129"/>
    </location>
</feature>
<feature type="transmembrane region" description="Helical" evidence="6">
    <location>
        <begin position="75"/>
        <end position="95"/>
    </location>
</feature>
<dbReference type="Proteomes" id="UP001156873">
    <property type="component" value="Unassembled WGS sequence"/>
</dbReference>
<comment type="subcellular location">
    <subcellularLocation>
        <location evidence="1">Cell membrane</location>
        <topology evidence="1">Multi-pass membrane protein</topology>
    </subcellularLocation>
</comment>
<dbReference type="GO" id="GO:0008960">
    <property type="term" value="F:phosphatidylglycerol-membrane-oligosaccharide glycerophosphotransferase activity"/>
    <property type="evidence" value="ECO:0007669"/>
    <property type="project" value="UniProtKB-EC"/>
</dbReference>
<proteinExistence type="predicted"/>
<gene>
    <name evidence="8" type="ORF">QFW81_03870</name>
</gene>
<accession>A0ABT6JQV2</accession>
<feature type="domain" description="Sulfatase N-terminal" evidence="7">
    <location>
        <begin position="162"/>
        <end position="446"/>
    </location>
</feature>
<keyword evidence="4 6" id="KW-1133">Transmembrane helix</keyword>
<dbReference type="InterPro" id="IPR017850">
    <property type="entry name" value="Alkaline_phosphatase_core_sf"/>
</dbReference>